<organism evidence="1">
    <name type="scientific">marine sediment metagenome</name>
    <dbReference type="NCBI Taxonomy" id="412755"/>
    <lineage>
        <taxon>unclassified sequences</taxon>
        <taxon>metagenomes</taxon>
        <taxon>ecological metagenomes</taxon>
    </lineage>
</organism>
<feature type="non-terminal residue" evidence="1">
    <location>
        <position position="87"/>
    </location>
</feature>
<dbReference type="Gene3D" id="3.40.50.300">
    <property type="entry name" value="P-loop containing nucleotide triphosphate hydrolases"/>
    <property type="match status" value="1"/>
</dbReference>
<comment type="caution">
    <text evidence="1">The sequence shown here is derived from an EMBL/GenBank/DDBJ whole genome shotgun (WGS) entry which is preliminary data.</text>
</comment>
<name>X1SH89_9ZZZZ</name>
<protein>
    <recommendedName>
        <fullName evidence="2">DNA polymerase III subunit delta</fullName>
    </recommendedName>
</protein>
<proteinExistence type="predicted"/>
<dbReference type="InterPro" id="IPR027417">
    <property type="entry name" value="P-loop_NTPase"/>
</dbReference>
<evidence type="ECO:0008006" key="2">
    <source>
        <dbReference type="Google" id="ProtNLM"/>
    </source>
</evidence>
<sequence>MRLEPYPWQTAAWSDLTAAVQSNILPHALLFSGVRGLGKRDFARAFAAYLLCANPAAVACGQCAACHQSAADCNPNILYLQPKKIKE</sequence>
<dbReference type="SUPFAM" id="SSF52540">
    <property type="entry name" value="P-loop containing nucleoside triphosphate hydrolases"/>
    <property type="match status" value="1"/>
</dbReference>
<gene>
    <name evidence="1" type="ORF">S12H4_25933</name>
</gene>
<dbReference type="Pfam" id="PF13177">
    <property type="entry name" value="DNA_pol3_delta2"/>
    <property type="match status" value="1"/>
</dbReference>
<dbReference type="AlphaFoldDB" id="X1SH89"/>
<dbReference type="EMBL" id="BARW01014663">
    <property type="protein sequence ID" value="GAI78476.1"/>
    <property type="molecule type" value="Genomic_DNA"/>
</dbReference>
<accession>X1SH89</accession>
<evidence type="ECO:0000313" key="1">
    <source>
        <dbReference type="EMBL" id="GAI78476.1"/>
    </source>
</evidence>
<reference evidence="1" key="1">
    <citation type="journal article" date="2014" name="Front. Microbiol.">
        <title>High frequency of phylogenetically diverse reductive dehalogenase-homologous genes in deep subseafloor sedimentary metagenomes.</title>
        <authorList>
            <person name="Kawai M."/>
            <person name="Futagami T."/>
            <person name="Toyoda A."/>
            <person name="Takaki Y."/>
            <person name="Nishi S."/>
            <person name="Hori S."/>
            <person name="Arai W."/>
            <person name="Tsubouchi T."/>
            <person name="Morono Y."/>
            <person name="Uchiyama I."/>
            <person name="Ito T."/>
            <person name="Fujiyama A."/>
            <person name="Inagaki F."/>
            <person name="Takami H."/>
        </authorList>
    </citation>
    <scope>NUCLEOTIDE SEQUENCE</scope>
    <source>
        <strain evidence="1">Expedition CK06-06</strain>
    </source>
</reference>